<sequence length="94" mass="11092">MNDQYDELIISYNPIKDDLNNVQYDEKKYVIDTIKFYSKYKGNEIESFVDSKYYLTQNEKEFVLNKPATLLHLIDDGICNGCVLKSKKKEPQNK</sequence>
<dbReference type="Proteomes" id="UP001470230">
    <property type="component" value="Unassembled WGS sequence"/>
</dbReference>
<evidence type="ECO:0000313" key="2">
    <source>
        <dbReference type="Proteomes" id="UP001470230"/>
    </source>
</evidence>
<reference evidence="1 2" key="1">
    <citation type="submission" date="2024-04" db="EMBL/GenBank/DDBJ databases">
        <title>Tritrichomonas musculus Genome.</title>
        <authorList>
            <person name="Alves-Ferreira E."/>
            <person name="Grigg M."/>
            <person name="Lorenzi H."/>
            <person name="Galac M."/>
        </authorList>
    </citation>
    <scope>NUCLEOTIDE SEQUENCE [LARGE SCALE GENOMIC DNA]</scope>
    <source>
        <strain evidence="1 2">EAF2021</strain>
    </source>
</reference>
<proteinExistence type="predicted"/>
<organism evidence="1 2">
    <name type="scientific">Tritrichomonas musculus</name>
    <dbReference type="NCBI Taxonomy" id="1915356"/>
    <lineage>
        <taxon>Eukaryota</taxon>
        <taxon>Metamonada</taxon>
        <taxon>Parabasalia</taxon>
        <taxon>Tritrichomonadida</taxon>
        <taxon>Tritrichomonadidae</taxon>
        <taxon>Tritrichomonas</taxon>
    </lineage>
</organism>
<gene>
    <name evidence="1" type="ORF">M9Y10_011328</name>
</gene>
<evidence type="ECO:0000313" key="1">
    <source>
        <dbReference type="EMBL" id="KAK8863640.1"/>
    </source>
</evidence>
<accession>A0ABR2IJV5</accession>
<dbReference type="EMBL" id="JAPFFF010000017">
    <property type="protein sequence ID" value="KAK8863640.1"/>
    <property type="molecule type" value="Genomic_DNA"/>
</dbReference>
<protein>
    <submittedName>
        <fullName evidence="1">Uncharacterized protein</fullName>
    </submittedName>
</protein>
<comment type="caution">
    <text evidence="1">The sequence shown here is derived from an EMBL/GenBank/DDBJ whole genome shotgun (WGS) entry which is preliminary data.</text>
</comment>
<keyword evidence="2" id="KW-1185">Reference proteome</keyword>
<name>A0ABR2IJV5_9EUKA</name>